<evidence type="ECO:0000313" key="1">
    <source>
        <dbReference type="EMBL" id="MBA2897356.1"/>
    </source>
</evidence>
<dbReference type="Proteomes" id="UP000530928">
    <property type="component" value="Unassembled WGS sequence"/>
</dbReference>
<name>A0A7W0HW10_9ACTN</name>
<comment type="caution">
    <text evidence="1">The sequence shown here is derived from an EMBL/GenBank/DDBJ whole genome shotgun (WGS) entry which is preliminary data.</text>
</comment>
<proteinExistence type="predicted"/>
<organism evidence="1 2">
    <name type="scientific">Nonomuraea soli</name>
    <dbReference type="NCBI Taxonomy" id="1032476"/>
    <lineage>
        <taxon>Bacteria</taxon>
        <taxon>Bacillati</taxon>
        <taxon>Actinomycetota</taxon>
        <taxon>Actinomycetes</taxon>
        <taxon>Streptosporangiales</taxon>
        <taxon>Streptosporangiaceae</taxon>
        <taxon>Nonomuraea</taxon>
    </lineage>
</organism>
<dbReference type="GO" id="GO:0003677">
    <property type="term" value="F:DNA binding"/>
    <property type="evidence" value="ECO:0007669"/>
    <property type="project" value="UniProtKB-KW"/>
</dbReference>
<keyword evidence="2" id="KW-1185">Reference proteome</keyword>
<keyword evidence="1" id="KW-0238">DNA-binding</keyword>
<dbReference type="Gene3D" id="1.10.260.40">
    <property type="entry name" value="lambda repressor-like DNA-binding domains"/>
    <property type="match status" value="1"/>
</dbReference>
<protein>
    <submittedName>
        <fullName evidence="1">DNA-binding XRE family transcriptional regulator</fullName>
    </submittedName>
</protein>
<accession>A0A7W0HW10</accession>
<dbReference type="SUPFAM" id="SSF47413">
    <property type="entry name" value="lambda repressor-like DNA-binding domains"/>
    <property type="match status" value="1"/>
</dbReference>
<reference evidence="1 2" key="1">
    <citation type="submission" date="2020-07" db="EMBL/GenBank/DDBJ databases">
        <title>Genomic Encyclopedia of Type Strains, Phase IV (KMG-IV): sequencing the most valuable type-strain genomes for metagenomic binning, comparative biology and taxonomic classification.</title>
        <authorList>
            <person name="Goeker M."/>
        </authorList>
    </citation>
    <scope>NUCLEOTIDE SEQUENCE [LARGE SCALE GENOMIC DNA]</scope>
    <source>
        <strain evidence="1 2">DSM 45533</strain>
    </source>
</reference>
<sequence>MRTTTAPPARRPMVRLRTSQWDRIKRAHGYTTDEACAQKLQVARTTITRIKSGDVEPSQKFIAALLWHFQGARFEDLFEVVVSSNAAEPTR</sequence>
<dbReference type="EMBL" id="JACDUR010000011">
    <property type="protein sequence ID" value="MBA2897356.1"/>
    <property type="molecule type" value="Genomic_DNA"/>
</dbReference>
<evidence type="ECO:0000313" key="2">
    <source>
        <dbReference type="Proteomes" id="UP000530928"/>
    </source>
</evidence>
<dbReference type="AlphaFoldDB" id="A0A7W0HW10"/>
<gene>
    <name evidence="1" type="ORF">HNR30_008754</name>
</gene>
<dbReference type="InterPro" id="IPR010982">
    <property type="entry name" value="Lambda_DNA-bd_dom_sf"/>
</dbReference>